<reference evidence="2 3" key="2">
    <citation type="submission" date="2019-09" db="EMBL/GenBank/DDBJ databases">
        <authorList>
            <person name="Jin C."/>
        </authorList>
    </citation>
    <scope>NUCLEOTIDE SEQUENCE [LARGE SCALE GENOMIC DNA]</scope>
    <source>
        <strain evidence="2 3">AN110305</strain>
    </source>
</reference>
<dbReference type="Proteomes" id="UP000323454">
    <property type="component" value="Unassembled WGS sequence"/>
</dbReference>
<dbReference type="EMBL" id="VUOB01000041">
    <property type="protein sequence ID" value="KAA2258576.1"/>
    <property type="molecule type" value="Genomic_DNA"/>
</dbReference>
<gene>
    <name evidence="2" type="ORF">F0L68_22230</name>
</gene>
<evidence type="ECO:0000313" key="2">
    <source>
        <dbReference type="EMBL" id="KAA2258576.1"/>
    </source>
</evidence>
<dbReference type="Pfam" id="PF01828">
    <property type="entry name" value="Peptidase_A4"/>
    <property type="match status" value="1"/>
</dbReference>
<dbReference type="CDD" id="cd13426">
    <property type="entry name" value="Peptidase_G1"/>
    <property type="match status" value="1"/>
</dbReference>
<dbReference type="PANTHER" id="PTHR37536:SF1">
    <property type="entry name" value="ASPERGILLOPEPSIN, PUTAITVE (AFU_ORTHOLOGUE AFUA_7G01200)"/>
    <property type="match status" value="1"/>
</dbReference>
<organism evidence="2 3">
    <name type="scientific">Solihabitans fulvus</name>
    <dbReference type="NCBI Taxonomy" id="1892852"/>
    <lineage>
        <taxon>Bacteria</taxon>
        <taxon>Bacillati</taxon>
        <taxon>Actinomycetota</taxon>
        <taxon>Actinomycetes</taxon>
        <taxon>Pseudonocardiales</taxon>
        <taxon>Pseudonocardiaceae</taxon>
        <taxon>Solihabitans</taxon>
    </lineage>
</organism>
<evidence type="ECO:0000256" key="1">
    <source>
        <dbReference type="PIRSR" id="PIRSR600250-50"/>
    </source>
</evidence>
<feature type="active site" description="Proton acceptor" evidence="1">
    <location>
        <position position="196"/>
    </location>
</feature>
<protein>
    <recommendedName>
        <fullName evidence="4">Peptidase A4 family protein</fullName>
    </recommendedName>
</protein>
<comment type="caution">
    <text evidence="2">The sequence shown here is derived from an EMBL/GenBank/DDBJ whole genome shotgun (WGS) entry which is preliminary data.</text>
</comment>
<dbReference type="RefSeq" id="WP_149851573.1">
    <property type="nucleotide sequence ID" value="NZ_VUOB01000041.1"/>
</dbReference>
<proteinExistence type="predicted"/>
<dbReference type="AlphaFoldDB" id="A0A5B2X5U8"/>
<dbReference type="GO" id="GO:0006508">
    <property type="term" value="P:proteolysis"/>
    <property type="evidence" value="ECO:0007669"/>
    <property type="project" value="InterPro"/>
</dbReference>
<dbReference type="InterPro" id="IPR000250">
    <property type="entry name" value="Peptidase_G1"/>
</dbReference>
<evidence type="ECO:0008006" key="4">
    <source>
        <dbReference type="Google" id="ProtNLM"/>
    </source>
</evidence>
<dbReference type="OrthoDB" id="2630173at2"/>
<evidence type="ECO:0000313" key="3">
    <source>
        <dbReference type="Proteomes" id="UP000323454"/>
    </source>
</evidence>
<dbReference type="PANTHER" id="PTHR37536">
    <property type="entry name" value="PUTATIVE (AFU_ORTHOLOGUE AFUA_3G02970)-RELATED"/>
    <property type="match status" value="1"/>
</dbReference>
<reference evidence="2 3" key="1">
    <citation type="submission" date="2019-09" db="EMBL/GenBank/DDBJ databases">
        <title>Goodfellowia gen. nov., a new genus of the Pseudonocardineae related to Actinoalloteichus, containing Goodfellowia coeruleoviolacea gen. nov., comb. nov. gen. nov., comb. nov.</title>
        <authorList>
            <person name="Labeda D."/>
        </authorList>
    </citation>
    <scope>NUCLEOTIDE SEQUENCE [LARGE SCALE GENOMIC DNA]</scope>
    <source>
        <strain evidence="2 3">AN110305</strain>
    </source>
</reference>
<name>A0A5B2X5U8_9PSEU</name>
<dbReference type="InterPro" id="IPR038656">
    <property type="entry name" value="Peptidase_G1_sf"/>
</dbReference>
<sequence length="262" mass="28095">MQAGVSEAPMISRRLTLFAFALVLCLAGSVQVPAHSSVSGAPPAGGAPETHLLGGAHRAQAELTWSGYVSRKQPAGTYTVVSAKWTQPSVTCKPGENSQSSFWVGLAGDNLVQTGIDANCENGVPRYSAWWEINPQAGPDYYSSPVRAGDRFVASVTANTDGFYTMTIRNISRNWLAKKKLRSNSPSGTQAAVIVEQQGDNYGPLARFGAVTFTGASANQDKFSLTKPYAIDMTTENGEQLRARTSGLDKSNESFTVTWLRH</sequence>
<dbReference type="Gene3D" id="2.60.120.700">
    <property type="entry name" value="Peptidase G1"/>
    <property type="match status" value="1"/>
</dbReference>
<dbReference type="SUPFAM" id="SSF49899">
    <property type="entry name" value="Concanavalin A-like lectins/glucanases"/>
    <property type="match status" value="1"/>
</dbReference>
<accession>A0A5B2X5U8</accession>
<dbReference type="GO" id="GO:0070007">
    <property type="term" value="F:glutamic-type endopeptidase activity"/>
    <property type="evidence" value="ECO:0007669"/>
    <property type="project" value="InterPro"/>
</dbReference>
<keyword evidence="3" id="KW-1185">Reference proteome</keyword>
<dbReference type="InterPro" id="IPR013320">
    <property type="entry name" value="ConA-like_dom_sf"/>
</dbReference>